<keyword evidence="2" id="KW-0560">Oxidoreductase</keyword>
<dbReference type="InterPro" id="IPR036291">
    <property type="entry name" value="NAD(P)-bd_dom_sf"/>
</dbReference>
<keyword evidence="3" id="KW-0520">NAD</keyword>
<dbReference type="EMBL" id="CADCTC010000312">
    <property type="protein sequence ID" value="CAA9304912.1"/>
    <property type="molecule type" value="Genomic_DNA"/>
</dbReference>
<name>A0A6J4KFZ6_9CHLR</name>
<accession>A0A6J4KFZ6</accession>
<protein>
    <submittedName>
        <fullName evidence="5">UDP-glucose 4-epimerase</fullName>
        <ecNumber evidence="5">5.1.3.2</ecNumber>
    </submittedName>
</protein>
<dbReference type="PANTHER" id="PTHR43103">
    <property type="entry name" value="NUCLEOSIDE-DIPHOSPHATE-SUGAR EPIMERASE"/>
    <property type="match status" value="1"/>
</dbReference>
<organism evidence="5">
    <name type="scientific">uncultured Chloroflexota bacterium</name>
    <dbReference type="NCBI Taxonomy" id="166587"/>
    <lineage>
        <taxon>Bacteria</taxon>
        <taxon>Bacillati</taxon>
        <taxon>Chloroflexota</taxon>
        <taxon>environmental samples</taxon>
    </lineage>
</organism>
<dbReference type="Pfam" id="PF01370">
    <property type="entry name" value="Epimerase"/>
    <property type="match status" value="1"/>
</dbReference>
<dbReference type="GO" id="GO:0003978">
    <property type="term" value="F:UDP-glucose 4-epimerase activity"/>
    <property type="evidence" value="ECO:0007669"/>
    <property type="project" value="UniProtKB-EC"/>
</dbReference>
<evidence type="ECO:0000259" key="4">
    <source>
        <dbReference type="Pfam" id="PF01370"/>
    </source>
</evidence>
<evidence type="ECO:0000256" key="3">
    <source>
        <dbReference type="ARBA" id="ARBA00023027"/>
    </source>
</evidence>
<sequence length="291" mass="30985">MTTDRTIVAVTGASGRVGRAVLQELKDDGGYIVWALDQTLPPAGLAQRGLLVDLANAGAVYGALAGAHAVIHLGAYPSTAHHPGEQVFVNNAAACANVAAACSALGVKRVVYASSITTYGLEWQTRNGGIPELPATESVSQRPDDFYALSKLAGEQVFTLQANEHDLHAASLRISLVVGPDEYSQRGRPREDRDASAGLWSYVDSRDVAQAARLALEHLETLGPGNHAFNVSAADAHSRLPLSEVIPRFVPQLAPLAARLTGTSPAYSIQKAQRLLGYQPRYSWRSELNEA</sequence>
<feature type="domain" description="NAD-dependent epimerase/dehydratase" evidence="4">
    <location>
        <begin position="8"/>
        <end position="231"/>
    </location>
</feature>
<evidence type="ECO:0000313" key="5">
    <source>
        <dbReference type="EMBL" id="CAA9304912.1"/>
    </source>
</evidence>
<gene>
    <name evidence="5" type="ORF">AVDCRST_MAG77-6284</name>
</gene>
<evidence type="ECO:0000256" key="2">
    <source>
        <dbReference type="ARBA" id="ARBA00023002"/>
    </source>
</evidence>
<comment type="similarity">
    <text evidence="1">Belongs to the NAD(P)-dependent epimerase/dehydratase family.</text>
</comment>
<dbReference type="EC" id="5.1.3.2" evidence="5"/>
<evidence type="ECO:0000256" key="1">
    <source>
        <dbReference type="ARBA" id="ARBA00007637"/>
    </source>
</evidence>
<dbReference type="SUPFAM" id="SSF51735">
    <property type="entry name" value="NAD(P)-binding Rossmann-fold domains"/>
    <property type="match status" value="1"/>
</dbReference>
<dbReference type="AlphaFoldDB" id="A0A6J4KFZ6"/>
<proteinExistence type="inferred from homology"/>
<reference evidence="5" key="1">
    <citation type="submission" date="2020-02" db="EMBL/GenBank/DDBJ databases">
        <authorList>
            <person name="Meier V. D."/>
        </authorList>
    </citation>
    <scope>NUCLEOTIDE SEQUENCE</scope>
    <source>
        <strain evidence="5">AVDCRST_MAG77</strain>
    </source>
</reference>
<dbReference type="PANTHER" id="PTHR43103:SF5">
    <property type="entry name" value="4-EPIMERASE, PUTATIVE (AFU_ORTHOLOGUE AFUA_7G00360)-RELATED"/>
    <property type="match status" value="1"/>
</dbReference>
<dbReference type="GO" id="GO:0016491">
    <property type="term" value="F:oxidoreductase activity"/>
    <property type="evidence" value="ECO:0007669"/>
    <property type="project" value="UniProtKB-KW"/>
</dbReference>
<dbReference type="Gene3D" id="3.40.50.720">
    <property type="entry name" value="NAD(P)-binding Rossmann-like Domain"/>
    <property type="match status" value="1"/>
</dbReference>
<dbReference type="InterPro" id="IPR001509">
    <property type="entry name" value="Epimerase_deHydtase"/>
</dbReference>
<keyword evidence="5" id="KW-0413">Isomerase</keyword>